<name>A0A2T2WGS4_9FIRM</name>
<dbReference type="EMBL" id="PXYV01000034">
    <property type="protein sequence ID" value="PSR21441.1"/>
    <property type="molecule type" value="Genomic_DNA"/>
</dbReference>
<dbReference type="GO" id="GO:0050126">
    <property type="term" value="F:N-carbamoylputrescine amidase activity"/>
    <property type="evidence" value="ECO:0007669"/>
    <property type="project" value="TreeGrafter"/>
</dbReference>
<dbReference type="Gene3D" id="3.60.110.10">
    <property type="entry name" value="Carbon-nitrogen hydrolase"/>
    <property type="match status" value="1"/>
</dbReference>
<dbReference type="PANTHER" id="PTHR43674:SF2">
    <property type="entry name" value="BETA-UREIDOPROPIONASE"/>
    <property type="match status" value="1"/>
</dbReference>
<dbReference type="Proteomes" id="UP000241848">
    <property type="component" value="Unassembled WGS sequence"/>
</dbReference>
<feature type="domain" description="CN hydrolase" evidence="2">
    <location>
        <begin position="2"/>
        <end position="253"/>
    </location>
</feature>
<proteinExistence type="predicted"/>
<evidence type="ECO:0000256" key="1">
    <source>
        <dbReference type="ARBA" id="ARBA00022801"/>
    </source>
</evidence>
<organism evidence="3 4">
    <name type="scientific">Sulfobacillus acidophilus</name>
    <dbReference type="NCBI Taxonomy" id="53633"/>
    <lineage>
        <taxon>Bacteria</taxon>
        <taxon>Bacillati</taxon>
        <taxon>Bacillota</taxon>
        <taxon>Clostridia</taxon>
        <taxon>Eubacteriales</taxon>
        <taxon>Clostridiales Family XVII. Incertae Sedis</taxon>
        <taxon>Sulfobacillus</taxon>
    </lineage>
</organism>
<dbReference type="Pfam" id="PF00795">
    <property type="entry name" value="CN_hydrolase"/>
    <property type="match status" value="1"/>
</dbReference>
<dbReference type="CDD" id="cd07197">
    <property type="entry name" value="nitrilase"/>
    <property type="match status" value="1"/>
</dbReference>
<dbReference type="GO" id="GO:0033388">
    <property type="term" value="P:putrescine biosynthetic process from arginine"/>
    <property type="evidence" value="ECO:0007669"/>
    <property type="project" value="TreeGrafter"/>
</dbReference>
<accession>A0A2T2WGS4</accession>
<evidence type="ECO:0000259" key="2">
    <source>
        <dbReference type="PROSITE" id="PS50263"/>
    </source>
</evidence>
<sequence length="263" mass="28562">MPRIALGQMEVQWGNPDVNLSRAVSVVAEARRQNADLVVLPECMDLGWLAPEAATKAEPLGGPRTQALQDAARAGIFIVAGLTERVGARIYNTAVLIDRDGIITLVHHKINELVEGQQLYTRGTSLGTAMTPWGLAGIPICADNFVQSRVLGEALGWMGTRWLFSPCAWAVSADNIQSQDEYLAFWLESYRYLAKNYRMTVVAVSNVGVLRGGAWDGWHCIGSSVVVGPDGQVVERAPYGVNADVLVVVDLPDDEKSDGWLTQ</sequence>
<dbReference type="InterPro" id="IPR050345">
    <property type="entry name" value="Aliph_Amidase/BUP"/>
</dbReference>
<dbReference type="PROSITE" id="PS50263">
    <property type="entry name" value="CN_HYDROLASE"/>
    <property type="match status" value="1"/>
</dbReference>
<evidence type="ECO:0000313" key="4">
    <source>
        <dbReference type="Proteomes" id="UP000241848"/>
    </source>
</evidence>
<dbReference type="AlphaFoldDB" id="A0A2T2WGS4"/>
<keyword evidence="1 3" id="KW-0378">Hydrolase</keyword>
<dbReference type="PANTHER" id="PTHR43674">
    <property type="entry name" value="NITRILASE C965.09-RELATED"/>
    <property type="match status" value="1"/>
</dbReference>
<protein>
    <submittedName>
        <fullName evidence="3">Carbon-nitrogen hydrolase family protein</fullName>
    </submittedName>
</protein>
<dbReference type="SUPFAM" id="SSF56317">
    <property type="entry name" value="Carbon-nitrogen hydrolase"/>
    <property type="match status" value="1"/>
</dbReference>
<dbReference type="InterPro" id="IPR003010">
    <property type="entry name" value="C-N_Hydrolase"/>
</dbReference>
<evidence type="ECO:0000313" key="3">
    <source>
        <dbReference type="EMBL" id="PSR21441.1"/>
    </source>
</evidence>
<comment type="caution">
    <text evidence="3">The sequence shown here is derived from an EMBL/GenBank/DDBJ whole genome shotgun (WGS) entry which is preliminary data.</text>
</comment>
<dbReference type="InterPro" id="IPR036526">
    <property type="entry name" value="C-N_Hydrolase_sf"/>
</dbReference>
<reference evidence="3 4" key="1">
    <citation type="journal article" date="2014" name="BMC Genomics">
        <title>Comparison of environmental and isolate Sulfobacillus genomes reveals diverse carbon, sulfur, nitrogen, and hydrogen metabolisms.</title>
        <authorList>
            <person name="Justice N.B."/>
            <person name="Norman A."/>
            <person name="Brown C.T."/>
            <person name="Singh A."/>
            <person name="Thomas B.C."/>
            <person name="Banfield J.F."/>
        </authorList>
    </citation>
    <scope>NUCLEOTIDE SEQUENCE [LARGE SCALE GENOMIC DNA]</scope>
    <source>
        <strain evidence="3">AMDSBA3</strain>
    </source>
</reference>
<gene>
    <name evidence="3" type="ORF">C7B45_10860</name>
</gene>